<dbReference type="EMBL" id="BONF01000056">
    <property type="protein sequence ID" value="GIF86010.1"/>
    <property type="molecule type" value="Genomic_DNA"/>
</dbReference>
<dbReference type="PANTHER" id="PTHR36222:SF1">
    <property type="entry name" value="SERINE PROTEASE INHIBITOR RV3364C"/>
    <property type="match status" value="1"/>
</dbReference>
<dbReference type="Gene3D" id="3.30.450.30">
    <property type="entry name" value="Dynein light chain 2a, cytoplasmic"/>
    <property type="match status" value="1"/>
</dbReference>
<protein>
    <recommendedName>
        <fullName evidence="1">Roadblock/LAMTOR2 domain-containing protein</fullName>
    </recommendedName>
</protein>
<evidence type="ECO:0000313" key="2">
    <source>
        <dbReference type="EMBL" id="GIF86010.1"/>
    </source>
</evidence>
<name>A0A8J3JVQ1_9ACTN</name>
<evidence type="ECO:0000259" key="1">
    <source>
        <dbReference type="SMART" id="SM00960"/>
    </source>
</evidence>
<sequence length="144" mass="14904">MAISAAARDFNWLISGFTERVAGVVHSVVVSSDGLLVAVSDRLPRDSADQFAALTASLVSVTKTAAHMFDGDEVRQTVVELGRGFLLVMPIRDGSSMATLVASGSDVGVAGYEMAKLCKQAGEVLTPAVRAELQLSLPLAAAVG</sequence>
<keyword evidence="3" id="KW-1185">Reference proteome</keyword>
<feature type="domain" description="Roadblock/LAMTOR2" evidence="1">
    <location>
        <begin position="11"/>
        <end position="101"/>
    </location>
</feature>
<dbReference type="SUPFAM" id="SSF103196">
    <property type="entry name" value="Roadblock/LC7 domain"/>
    <property type="match status" value="1"/>
</dbReference>
<dbReference type="SMART" id="SM00960">
    <property type="entry name" value="Robl_LC7"/>
    <property type="match status" value="1"/>
</dbReference>
<accession>A0A8J3JVQ1</accession>
<dbReference type="AlphaFoldDB" id="A0A8J3JVQ1"/>
<proteinExistence type="predicted"/>
<dbReference type="InterPro" id="IPR053141">
    <property type="entry name" value="Mycobact_SerProt_Inhib_Rv3364c"/>
</dbReference>
<dbReference type="Proteomes" id="UP000601223">
    <property type="component" value="Unassembled WGS sequence"/>
</dbReference>
<evidence type="ECO:0000313" key="3">
    <source>
        <dbReference type="Proteomes" id="UP000601223"/>
    </source>
</evidence>
<comment type="caution">
    <text evidence="2">The sequence shown here is derived from an EMBL/GenBank/DDBJ whole genome shotgun (WGS) entry which is preliminary data.</text>
</comment>
<reference evidence="2 3" key="1">
    <citation type="submission" date="2021-01" db="EMBL/GenBank/DDBJ databases">
        <title>Whole genome shotgun sequence of Catellatospora bangladeshensis NBRC 107357.</title>
        <authorList>
            <person name="Komaki H."/>
            <person name="Tamura T."/>
        </authorList>
    </citation>
    <scope>NUCLEOTIDE SEQUENCE [LARGE SCALE GENOMIC DNA]</scope>
    <source>
        <strain evidence="2 3">NBRC 107357</strain>
    </source>
</reference>
<dbReference type="InterPro" id="IPR004942">
    <property type="entry name" value="Roadblock/LAMTOR2_dom"/>
</dbReference>
<dbReference type="Pfam" id="PF03259">
    <property type="entry name" value="Robl_LC7"/>
    <property type="match status" value="1"/>
</dbReference>
<dbReference type="PANTHER" id="PTHR36222">
    <property type="entry name" value="SERINE PROTEASE INHIBITOR RV3364C"/>
    <property type="match status" value="1"/>
</dbReference>
<gene>
    <name evidence="2" type="ORF">Cba03nite_73590</name>
</gene>
<organism evidence="2 3">
    <name type="scientific">Catellatospora bangladeshensis</name>
    <dbReference type="NCBI Taxonomy" id="310355"/>
    <lineage>
        <taxon>Bacteria</taxon>
        <taxon>Bacillati</taxon>
        <taxon>Actinomycetota</taxon>
        <taxon>Actinomycetes</taxon>
        <taxon>Micromonosporales</taxon>
        <taxon>Micromonosporaceae</taxon>
        <taxon>Catellatospora</taxon>
    </lineage>
</organism>